<feature type="domain" description="Ketoreductase" evidence="4">
    <location>
        <begin position="8"/>
        <end position="178"/>
    </location>
</feature>
<sequence length="249" mass="26622">MPNTIQPHTTVVTGAASGIGAATARLLARRGHRLVLVDMDIERLQSQHRDLSREGTLHLAADVADEQSVANVFQEAEDRFGKVTGLHNNAGVIDAIGPIEDTDIAGFDRTMRVNTRGAFLVLREFIRLVTRNGHSAAVVNTASAAGLKGSPGLISYTMSKHAVVGMTRAAALEVADRRIRVNAVCPGRIETPMIDALGMFGTQEEQLKDRPIDRFGTPEEVAGLVAWLLSDEASFVTGSCYTIDGGFSA</sequence>
<dbReference type="SMART" id="SM00822">
    <property type="entry name" value="PKS_KR"/>
    <property type="match status" value="1"/>
</dbReference>
<dbReference type="AlphaFoldDB" id="A0A2S8J8Q2"/>
<evidence type="ECO:0000256" key="3">
    <source>
        <dbReference type="ARBA" id="ARBA00023027"/>
    </source>
</evidence>
<comment type="caution">
    <text evidence="5">The sequence shown here is derived from an EMBL/GenBank/DDBJ whole genome shotgun (WGS) entry which is preliminary data.</text>
</comment>
<accession>A0A2S8J8Q2</accession>
<dbReference type="InterPro" id="IPR057326">
    <property type="entry name" value="KR_dom"/>
</dbReference>
<proteinExistence type="inferred from homology"/>
<dbReference type="PANTHER" id="PTHR24321">
    <property type="entry name" value="DEHYDROGENASES, SHORT CHAIN"/>
    <property type="match status" value="1"/>
</dbReference>
<evidence type="ECO:0000313" key="6">
    <source>
        <dbReference type="Proteomes" id="UP000239290"/>
    </source>
</evidence>
<comment type="similarity">
    <text evidence="1">Belongs to the short-chain dehydrogenases/reductases (SDR) family.</text>
</comment>
<evidence type="ECO:0000256" key="1">
    <source>
        <dbReference type="ARBA" id="ARBA00006484"/>
    </source>
</evidence>
<dbReference type="InterPro" id="IPR020904">
    <property type="entry name" value="Sc_DH/Rdtase_CS"/>
</dbReference>
<organism evidence="5 6">
    <name type="scientific">Rhodococcus opacus</name>
    <name type="common">Nocardia opaca</name>
    <dbReference type="NCBI Taxonomy" id="37919"/>
    <lineage>
        <taxon>Bacteria</taxon>
        <taxon>Bacillati</taxon>
        <taxon>Actinomycetota</taxon>
        <taxon>Actinomycetes</taxon>
        <taxon>Mycobacteriales</taxon>
        <taxon>Nocardiaceae</taxon>
        <taxon>Rhodococcus</taxon>
    </lineage>
</organism>
<dbReference type="PRINTS" id="PR00081">
    <property type="entry name" value="GDHRDH"/>
</dbReference>
<dbReference type="CDD" id="cd05233">
    <property type="entry name" value="SDR_c"/>
    <property type="match status" value="1"/>
</dbReference>
<name>A0A2S8J8Q2_RHOOP</name>
<evidence type="ECO:0000313" key="5">
    <source>
        <dbReference type="EMBL" id="PQP23434.1"/>
    </source>
</evidence>
<keyword evidence="2" id="KW-0560">Oxidoreductase</keyword>
<gene>
    <name evidence="5" type="ORF">C5613_19035</name>
</gene>
<dbReference type="GO" id="GO:0016491">
    <property type="term" value="F:oxidoreductase activity"/>
    <property type="evidence" value="ECO:0007669"/>
    <property type="project" value="UniProtKB-KW"/>
</dbReference>
<dbReference type="SUPFAM" id="SSF51735">
    <property type="entry name" value="NAD(P)-binding Rossmann-fold domains"/>
    <property type="match status" value="1"/>
</dbReference>
<dbReference type="PROSITE" id="PS00061">
    <property type="entry name" value="ADH_SHORT"/>
    <property type="match status" value="1"/>
</dbReference>
<protein>
    <submittedName>
        <fullName evidence="5">Oxidoreductase</fullName>
    </submittedName>
</protein>
<dbReference type="InterPro" id="IPR036291">
    <property type="entry name" value="NAD(P)-bd_dom_sf"/>
</dbReference>
<dbReference type="Pfam" id="PF13561">
    <property type="entry name" value="adh_short_C2"/>
    <property type="match status" value="1"/>
</dbReference>
<dbReference type="PRINTS" id="PR00080">
    <property type="entry name" value="SDRFAMILY"/>
</dbReference>
<dbReference type="Proteomes" id="UP000239290">
    <property type="component" value="Unassembled WGS sequence"/>
</dbReference>
<dbReference type="PANTHER" id="PTHR24321:SF8">
    <property type="entry name" value="ESTRADIOL 17-BETA-DEHYDROGENASE 8-RELATED"/>
    <property type="match status" value="1"/>
</dbReference>
<dbReference type="EMBL" id="PUIO01000021">
    <property type="protein sequence ID" value="PQP23434.1"/>
    <property type="molecule type" value="Genomic_DNA"/>
</dbReference>
<keyword evidence="3" id="KW-0520">NAD</keyword>
<dbReference type="NCBIfam" id="NF005559">
    <property type="entry name" value="PRK07231.1"/>
    <property type="match status" value="1"/>
</dbReference>
<dbReference type="FunFam" id="3.40.50.720:FF:000084">
    <property type="entry name" value="Short-chain dehydrogenase reductase"/>
    <property type="match status" value="1"/>
</dbReference>
<evidence type="ECO:0000256" key="2">
    <source>
        <dbReference type="ARBA" id="ARBA00023002"/>
    </source>
</evidence>
<reference evidence="6" key="1">
    <citation type="submission" date="2018-02" db="EMBL/GenBank/DDBJ databases">
        <title>Draft genome sequencing of Rhodococcus opacus KU647198.</title>
        <authorList>
            <person name="Zheng B.-X."/>
        </authorList>
    </citation>
    <scope>NUCLEOTIDE SEQUENCE [LARGE SCALE GENOMIC DNA]</scope>
    <source>
        <strain evidence="6">04-OD7</strain>
    </source>
</reference>
<evidence type="ECO:0000259" key="4">
    <source>
        <dbReference type="SMART" id="SM00822"/>
    </source>
</evidence>
<dbReference type="RefSeq" id="WP_105416620.1">
    <property type="nucleotide sequence ID" value="NZ_PUIO01000021.1"/>
</dbReference>
<dbReference type="Gene3D" id="3.40.50.720">
    <property type="entry name" value="NAD(P)-binding Rossmann-like Domain"/>
    <property type="match status" value="1"/>
</dbReference>
<dbReference type="InterPro" id="IPR002347">
    <property type="entry name" value="SDR_fam"/>
</dbReference>